<gene>
    <name evidence="2" type="ORF">MM415B03909_0008</name>
</gene>
<feature type="domain" description="Helix-turn-helix" evidence="1">
    <location>
        <begin position="8"/>
        <end position="57"/>
    </location>
</feature>
<dbReference type="NCBIfam" id="TIGR01764">
    <property type="entry name" value="excise"/>
    <property type="match status" value="1"/>
</dbReference>
<dbReference type="AlphaFoldDB" id="A0A6M3LMU5"/>
<dbReference type="Pfam" id="PF12728">
    <property type="entry name" value="HTH_17"/>
    <property type="match status" value="1"/>
</dbReference>
<sequence length="63" mass="7381">MTLNNLILYTPKEVAKILQMHVDNVKVYLRSGELKGIKLGNRWRVDIRDLNDFIDKKRGVKNV</sequence>
<dbReference type="InterPro" id="IPR010093">
    <property type="entry name" value="SinI_DNA-bd"/>
</dbReference>
<proteinExistence type="predicted"/>
<dbReference type="InterPro" id="IPR009061">
    <property type="entry name" value="DNA-bd_dom_put_sf"/>
</dbReference>
<name>A0A6M3LMU5_9ZZZZ</name>
<dbReference type="GO" id="GO:0003677">
    <property type="term" value="F:DNA binding"/>
    <property type="evidence" value="ECO:0007669"/>
    <property type="project" value="InterPro"/>
</dbReference>
<dbReference type="SUPFAM" id="SSF46955">
    <property type="entry name" value="Putative DNA-binding domain"/>
    <property type="match status" value="1"/>
</dbReference>
<dbReference type="EMBL" id="MT143217">
    <property type="protein sequence ID" value="QJA94268.1"/>
    <property type="molecule type" value="Genomic_DNA"/>
</dbReference>
<dbReference type="InterPro" id="IPR041657">
    <property type="entry name" value="HTH_17"/>
</dbReference>
<organism evidence="2">
    <name type="scientific">viral metagenome</name>
    <dbReference type="NCBI Taxonomy" id="1070528"/>
    <lineage>
        <taxon>unclassified sequences</taxon>
        <taxon>metagenomes</taxon>
        <taxon>organismal metagenomes</taxon>
    </lineage>
</organism>
<reference evidence="2" key="1">
    <citation type="submission" date="2020-03" db="EMBL/GenBank/DDBJ databases">
        <title>The deep terrestrial virosphere.</title>
        <authorList>
            <person name="Holmfeldt K."/>
            <person name="Nilsson E."/>
            <person name="Simone D."/>
            <person name="Lopez-Fernandez M."/>
            <person name="Wu X."/>
            <person name="de Brujin I."/>
            <person name="Lundin D."/>
            <person name="Andersson A."/>
            <person name="Bertilsson S."/>
            <person name="Dopson M."/>
        </authorList>
    </citation>
    <scope>NUCLEOTIDE SEQUENCE</scope>
    <source>
        <strain evidence="2">MM415B03909</strain>
    </source>
</reference>
<protein>
    <submittedName>
        <fullName evidence="2">Putative DNA binding, helix-turn-helix domain containing protein</fullName>
    </submittedName>
</protein>
<evidence type="ECO:0000259" key="1">
    <source>
        <dbReference type="Pfam" id="PF12728"/>
    </source>
</evidence>
<evidence type="ECO:0000313" key="2">
    <source>
        <dbReference type="EMBL" id="QJA94268.1"/>
    </source>
</evidence>
<accession>A0A6M3LMU5</accession>